<name>A0A1H0X7T1_9PSEU</name>
<gene>
    <name evidence="1" type="ORF">SAMN05421507_1463</name>
</gene>
<evidence type="ECO:0000313" key="1">
    <source>
        <dbReference type="EMBL" id="SDP98960.1"/>
    </source>
</evidence>
<dbReference type="AlphaFoldDB" id="A0A1H0X7T1"/>
<dbReference type="Proteomes" id="UP000199691">
    <property type="component" value="Unassembled WGS sequence"/>
</dbReference>
<organism evidence="1 2">
    <name type="scientific">Lentzea jiangxiensis</name>
    <dbReference type="NCBI Taxonomy" id="641025"/>
    <lineage>
        <taxon>Bacteria</taxon>
        <taxon>Bacillati</taxon>
        <taxon>Actinomycetota</taxon>
        <taxon>Actinomycetes</taxon>
        <taxon>Pseudonocardiales</taxon>
        <taxon>Pseudonocardiaceae</taxon>
        <taxon>Lentzea</taxon>
    </lineage>
</organism>
<reference evidence="2" key="1">
    <citation type="submission" date="2016-10" db="EMBL/GenBank/DDBJ databases">
        <authorList>
            <person name="Varghese N."/>
            <person name="Submissions S."/>
        </authorList>
    </citation>
    <scope>NUCLEOTIDE SEQUENCE [LARGE SCALE GENOMIC DNA]</scope>
    <source>
        <strain evidence="2">CGMCC 4.6609</strain>
    </source>
</reference>
<keyword evidence="2" id="KW-1185">Reference proteome</keyword>
<evidence type="ECO:0000313" key="2">
    <source>
        <dbReference type="Proteomes" id="UP000199691"/>
    </source>
</evidence>
<proteinExistence type="predicted"/>
<accession>A0A1H0X7T1</accession>
<sequence>MVGLIGRLLPDAIAPRVHRAAEFASGELHTVRFVPKQSLVS</sequence>
<dbReference type="EMBL" id="FNIX01000046">
    <property type="protein sequence ID" value="SDP98960.1"/>
    <property type="molecule type" value="Genomic_DNA"/>
</dbReference>
<dbReference type="STRING" id="641025.SAMN05421507_1463"/>
<protein>
    <submittedName>
        <fullName evidence="1">Uncharacterized protein</fullName>
    </submittedName>
</protein>